<dbReference type="RefSeq" id="WP_133529069.1">
    <property type="nucleotide sequence ID" value="NZ_CALCQM010000159.1"/>
</dbReference>
<gene>
    <name evidence="7" type="ORF">EV211_1371</name>
</gene>
<protein>
    <submittedName>
        <fullName evidence="7">RHS repeat-associated protein</fullName>
    </submittedName>
</protein>
<keyword evidence="3" id="KW-0732">Signal</keyword>
<dbReference type="Proteomes" id="UP000295500">
    <property type="component" value="Unassembled WGS sequence"/>
</dbReference>
<dbReference type="EMBL" id="SNXO01000037">
    <property type="protein sequence ID" value="TDP50367.1"/>
    <property type="molecule type" value="Genomic_DNA"/>
</dbReference>
<dbReference type="OrthoDB" id="9765386at2"/>
<comment type="caution">
    <text evidence="7">The sequence shown here is derived from an EMBL/GenBank/DDBJ whole genome shotgun (WGS) entry which is preliminary data.</text>
</comment>
<organism evidence="7 8">
    <name type="scientific">Aminicella lysinilytica</name>
    <dbReference type="NCBI Taxonomy" id="433323"/>
    <lineage>
        <taxon>Bacteria</taxon>
        <taxon>Bacillati</taxon>
        <taxon>Bacillota</taxon>
        <taxon>Clostridia</taxon>
        <taxon>Peptostreptococcales</taxon>
        <taxon>Anaerovoracaceae</taxon>
        <taxon>Aminicella</taxon>
    </lineage>
</organism>
<evidence type="ECO:0000259" key="6">
    <source>
        <dbReference type="Pfam" id="PF25023"/>
    </source>
</evidence>
<evidence type="ECO:0000256" key="1">
    <source>
        <dbReference type="ARBA" id="ARBA00022737"/>
    </source>
</evidence>
<name>A0A4R6Q0Z4_9FIRM</name>
<proteinExistence type="predicted"/>
<reference evidence="7 8" key="1">
    <citation type="submission" date="2019-03" db="EMBL/GenBank/DDBJ databases">
        <title>Genomic Encyclopedia of Type Strains, Phase IV (KMG-IV): sequencing the most valuable type-strain genomes for metagenomic binning, comparative biology and taxonomic classification.</title>
        <authorList>
            <person name="Goeker M."/>
        </authorList>
    </citation>
    <scope>NUCLEOTIDE SEQUENCE [LARGE SCALE GENOMIC DNA]</scope>
    <source>
        <strain evidence="7 8">DSM 28287</strain>
    </source>
</reference>
<dbReference type="NCBIfam" id="TIGR03696">
    <property type="entry name" value="Rhs_assc_core"/>
    <property type="match status" value="1"/>
</dbReference>
<feature type="region of interest" description="Disordered" evidence="2">
    <location>
        <begin position="596"/>
        <end position="617"/>
    </location>
</feature>
<dbReference type="PANTHER" id="PTHR32305">
    <property type="match status" value="1"/>
</dbReference>
<dbReference type="Pfam" id="PF20148">
    <property type="entry name" value="DUF6531"/>
    <property type="match status" value="1"/>
</dbReference>
<dbReference type="Pfam" id="PF05593">
    <property type="entry name" value="RHS_repeat"/>
    <property type="match status" value="3"/>
</dbReference>
<dbReference type="InterPro" id="IPR056823">
    <property type="entry name" value="TEN-like_YD-shell"/>
</dbReference>
<dbReference type="InterPro" id="IPR044016">
    <property type="entry name" value="Big_13"/>
</dbReference>
<feature type="compositionally biased region" description="Polar residues" evidence="2">
    <location>
        <begin position="1438"/>
        <end position="1448"/>
    </location>
</feature>
<feature type="region of interest" description="Disordered" evidence="2">
    <location>
        <begin position="1428"/>
        <end position="1448"/>
    </location>
</feature>
<dbReference type="NCBIfam" id="NF033679">
    <property type="entry name" value="DNRLRE_dom"/>
    <property type="match status" value="1"/>
</dbReference>
<feature type="domain" description="DUF6531" evidence="5">
    <location>
        <begin position="1016"/>
        <end position="1083"/>
    </location>
</feature>
<feature type="signal peptide" evidence="3">
    <location>
        <begin position="1"/>
        <end position="27"/>
    </location>
</feature>
<dbReference type="InterPro" id="IPR006530">
    <property type="entry name" value="YD"/>
</dbReference>
<dbReference type="InterPro" id="IPR013783">
    <property type="entry name" value="Ig-like_fold"/>
</dbReference>
<evidence type="ECO:0000259" key="5">
    <source>
        <dbReference type="Pfam" id="PF20148"/>
    </source>
</evidence>
<keyword evidence="8" id="KW-1185">Reference proteome</keyword>
<dbReference type="InterPro" id="IPR045351">
    <property type="entry name" value="DUF6531"/>
</dbReference>
<dbReference type="InterPro" id="IPR050708">
    <property type="entry name" value="T6SS_VgrG/RHS"/>
</dbReference>
<evidence type="ECO:0000313" key="8">
    <source>
        <dbReference type="Proteomes" id="UP000295500"/>
    </source>
</evidence>
<dbReference type="Pfam" id="PF19077">
    <property type="entry name" value="Big_13"/>
    <property type="match status" value="2"/>
</dbReference>
<feature type="domain" description="Bacterial Ig-like" evidence="4">
    <location>
        <begin position="599"/>
        <end position="685"/>
    </location>
</feature>
<keyword evidence="1" id="KW-0677">Repeat</keyword>
<dbReference type="Gene3D" id="2.180.10.10">
    <property type="entry name" value="RHS repeat-associated core"/>
    <property type="match status" value="4"/>
</dbReference>
<dbReference type="Pfam" id="PF25023">
    <property type="entry name" value="TEN_YD-shell"/>
    <property type="match status" value="1"/>
</dbReference>
<dbReference type="InterPro" id="IPR022385">
    <property type="entry name" value="Rhs_assc_core"/>
</dbReference>
<dbReference type="Gene3D" id="2.60.40.10">
    <property type="entry name" value="Immunoglobulins"/>
    <property type="match status" value="3"/>
</dbReference>
<dbReference type="InterPro" id="IPR031325">
    <property type="entry name" value="RHS_repeat"/>
</dbReference>
<feature type="domain" description="Teneurin-like YD-shell" evidence="6">
    <location>
        <begin position="1929"/>
        <end position="2257"/>
    </location>
</feature>
<evidence type="ECO:0000256" key="2">
    <source>
        <dbReference type="SAM" id="MobiDB-lite"/>
    </source>
</evidence>
<evidence type="ECO:0000313" key="7">
    <source>
        <dbReference type="EMBL" id="TDP50367.1"/>
    </source>
</evidence>
<evidence type="ECO:0000259" key="4">
    <source>
        <dbReference type="Pfam" id="PF19077"/>
    </source>
</evidence>
<accession>A0A4R6Q0Z4</accession>
<feature type="domain" description="Bacterial Ig-like" evidence="4">
    <location>
        <begin position="690"/>
        <end position="781"/>
    </location>
</feature>
<feature type="chain" id="PRO_5020778285" evidence="3">
    <location>
        <begin position="28"/>
        <end position="2422"/>
    </location>
</feature>
<dbReference type="NCBIfam" id="TIGR01643">
    <property type="entry name" value="YD_repeat_2x"/>
    <property type="match status" value="5"/>
</dbReference>
<evidence type="ECO:0000256" key="3">
    <source>
        <dbReference type="SAM" id="SignalP"/>
    </source>
</evidence>
<sequence length="2422" mass="265179">MKTVNRLLLVYLCVTVITAMMPTMAFAAEDSGTEKAKTKSVSATVDTENVDSSDAIKEENTETSTTFDLGGNAKMTVFYGSQVRYKNEDGDLTDYDPTLVSVKDGKSEQGKDLDGYSYVNNKGDSRQYIPASVTEDTPILMEKDGYSVSMTPVSASAGKAKVKLNKKEVATPYEEVKNKTVKAVYDSGNVSYEYISQSDGIKENTIIEKKPSSNVLKYKLNLKGLKAEEAEDGSIILVDEKTGELAANIEKPFMNDASGDAYSEDIKTSLTKGDEESTWYITMTLSRKYLNSKERQYPVTVDPSTTWKGSDEVTDVYTLSTSASTNYYSSGTKVMPVGHGSTGTYRTYLRFEKLQGKIKGKYVDSAKLTMYETGNGDSGETVRLYRAGEAWSASKVTWNNSPSILPGVIDDVKTNGSAHHACNMDIRSFARNLAANKYGNYGLQLRNASETGHTYTEFYGSRTSASDYRPKMTVVYYDGPTIASSVTAEKAMVKSGEDIKVSWAGIKSKNLANVQYRVATVDENDAIVNETYVPYTNLAASYTGSNGENVTIPGSSSFPEGRYKVYIRGIDAGGIKGTGKGAFVSVDSTLPSLTGVSVSPESTKENNSGDITPTVSWNASDDNFSHVSIMLDGEEIGKCTSKGAGSYTLSQGQLQGEGEHDIKVVAYDKAGNTRESSVIKYYADTDAPVISNASATPATDMDTFSSEKSPDITWTVVDGDLEKCQVYLEEDKLYEATEGGQCSFTVPEGKLTGEGKYIFTIKATDRSGNTKEEDVAYYLDTNAPEIDSISISPVTSLLIPSKNLSPEIFWNISDASFKEIKYSMDGENYETMGTDKDGSFILPSSVFSSGSGEYDIYVKAIDKAGNESDVTTLSYYADTSATGADFVPTDLSCIEYYGKHIVSWTANGYDSSKVKWQIHRSTQQDFTPSGDTLLKDDIAGTSYIDKEILENGTYYYKIVAVRKGADTSVPETQQSNEVSVENTVTVSQFANTIGSRDYLAEFGFSTPTGTGSIEESTGNLRYSQTDFELSNGKLDYGLERTYNSRAGRNSMLGKGWSDSYHKEIYTKGTDTYFVDSDGSSFRFIKAGDTYACDETKDYILTEEGSGYLITGKDDTTYKFNRYGQLIRTEEPNGCRVVNVYDAIGRLVKVVSNEDRSGQKTLKLEYDRENRYALSSIDLPDGTGLSYEQQGGELVSVTHSSGILSHTTWQYGYGESGMDRIYDAKGNLYTAEYAGGKAVSVEYPDGEKTSLTYGDGETQITGRNSAGSTIYTESATYDADDGRVLSQTDKAGNQTTTAYYADRPYLVARTSTIKEYETLENGIVKFNRTASVSVDTEYTYDVNDNVLTESSSDGTVTSYEYNDEDLMTSEETREDGTLTTDMDYEYDEDGNEISETDNIEDTVTETEYEDGNAVEETVKDTVTTKTTQTTKSDYDDQGNVKSEQTESANVKTDSINTYDGMGRVQTSTDGKTRTKYTYDYMGRVTATETATEDAGTTTDTRIYDENGTLISETDGRGMTTSYTYDAMNRNISTVKSGSGASAQTSSTSYGFAYGVAIRNGISEKTVDVLRKESVADSSGTVVLEKYVDASGNTVKEVAGNQFTDYTYDMSGNNVAAYTGNTVDDKHSLTVSIYDDKGQNTDTVSEPLVTGGEYTVGDGSIAAHISYDDAGNVVSETSGEGKVTSYTYDESGKVKTIDVAGDGVDRSVTYTSNKAGGDTTEITDAGGKKIIETTNAAGLTVKTQDKAGDSSGLQINRQRSYDSRGNLIKESCDDGTYIEYAYDKADRMIRKTCHKDAGNVESETIYAYTVSGDLTKAEKYSGSSETGTLSSTSEYTYDSFGRKISESVKCGDADKQTTTYSYDAEGNLSSVEYPSAAGVNTLNYTYDSFGRLTGVSDGSSQVRSITYDSLGRTSSIKDYSEPGETTYTGKTYTYDDFGRTLSMKYTDNGDSSKLLAQYTYSYNKDNDITSRTEVNNLPESGSRVNETRDYTYDAYGRLTGSARTDHNSSDTKAETTYGYDAAGNRTSVTEGENTTTYSYNGLDQLTSEETADSLTENTYDGRGNLSKSVDETNDKTTRYTYSVDGNMTQAKVTTGGSVTMAQDNVYDQDGIRLEKTVNGTAENYYYINGKVACMAKGDAITTNLYDGENIIGAYSGDDYYSYMLDAQGSTEGIVKDDGTIAAAYSYTDFGDTTATVTSSFDNEICYTGGILDSETGLYYLNARYYDPATASFISQDSYRGETNDAGQWNLYAYCAGDPINAADPSGHLKIELPRWVPKWIKKATKLIPNKKKHYSRNKYNTNLPQTAKVAKRWGYNRYSRLKSVCHQFGKSKGHENLKYVSQSGHKEVVFNHSGTKIVNDPRNIGTYNFGVTWHDHLWKDVVPWFRWGNNGRDTTTIPQRIDTFSYNLPSSISIRILKVILGRM</sequence>
<dbReference type="PANTHER" id="PTHR32305:SF15">
    <property type="entry name" value="PROTEIN RHSA-RELATED"/>
    <property type="match status" value="1"/>
</dbReference>